<reference evidence="1 2" key="1">
    <citation type="submission" date="2020-08" db="EMBL/GenBank/DDBJ databases">
        <title>Genomic Encyclopedia of Type Strains, Phase III (KMG-III): the genomes of soil and plant-associated and newly described type strains.</title>
        <authorList>
            <person name="Whitman W."/>
        </authorList>
    </citation>
    <scope>NUCLEOTIDE SEQUENCE [LARGE SCALE GENOMIC DNA]</scope>
    <source>
        <strain evidence="1 2">CECT 8075</strain>
    </source>
</reference>
<evidence type="ECO:0000313" key="1">
    <source>
        <dbReference type="EMBL" id="MBB3207277.1"/>
    </source>
</evidence>
<dbReference type="EMBL" id="JACHXU010000010">
    <property type="protein sequence ID" value="MBB3207277.1"/>
    <property type="molecule type" value="Genomic_DNA"/>
</dbReference>
<name>A0A7W5H5A9_9BACT</name>
<dbReference type="Proteomes" id="UP000536179">
    <property type="component" value="Unassembled WGS sequence"/>
</dbReference>
<accession>A0A7W5H5A9</accession>
<organism evidence="1 2">
    <name type="scientific">Aporhodopirellula rubra</name>
    <dbReference type="NCBI Taxonomy" id="980271"/>
    <lineage>
        <taxon>Bacteria</taxon>
        <taxon>Pseudomonadati</taxon>
        <taxon>Planctomycetota</taxon>
        <taxon>Planctomycetia</taxon>
        <taxon>Pirellulales</taxon>
        <taxon>Pirellulaceae</taxon>
        <taxon>Aporhodopirellula</taxon>
    </lineage>
</organism>
<sequence length="63" mass="7171">MAAGQLENGWFSIGREWSCLRLMLKMHMSAMAERTETVRRFEIDLAASTKSSQCFAGRRAPFT</sequence>
<dbReference type="AlphaFoldDB" id="A0A7W5H5A9"/>
<evidence type="ECO:0000313" key="2">
    <source>
        <dbReference type="Proteomes" id="UP000536179"/>
    </source>
</evidence>
<gene>
    <name evidence="1" type="ORF">FHS27_003098</name>
</gene>
<proteinExistence type="predicted"/>
<protein>
    <submittedName>
        <fullName evidence="1">Uncharacterized protein</fullName>
    </submittedName>
</protein>
<comment type="caution">
    <text evidence="1">The sequence shown here is derived from an EMBL/GenBank/DDBJ whole genome shotgun (WGS) entry which is preliminary data.</text>
</comment>
<keyword evidence="2" id="KW-1185">Reference proteome</keyword>